<dbReference type="InterPro" id="IPR027417">
    <property type="entry name" value="P-loop_NTPase"/>
</dbReference>
<dbReference type="SUPFAM" id="SSF52540">
    <property type="entry name" value="P-loop containing nucleoside triphosphate hydrolases"/>
    <property type="match status" value="1"/>
</dbReference>
<dbReference type="InterPro" id="IPR000605">
    <property type="entry name" value="Helicase_SF3_ssDNA/RNA_vir"/>
</dbReference>
<dbReference type="PANTHER" id="PTHR30050">
    <property type="entry name" value="CHROMOSOMAL REPLICATION INITIATOR PROTEIN DNAA"/>
    <property type="match status" value="1"/>
</dbReference>
<keyword evidence="3" id="KW-0547">Nucleotide-binding</keyword>
<comment type="caution">
    <text evidence="3">The sequence shown here is derived from an EMBL/GenBank/DDBJ whole genome shotgun (WGS) entry which is preliminary data.</text>
</comment>
<reference evidence="3 4" key="1">
    <citation type="submission" date="2015-02" db="EMBL/GenBank/DDBJ databases">
        <title>Single-cell genomics of uncultivated deep-branching MTB reveals a conserved set of magnetosome genes.</title>
        <authorList>
            <person name="Kolinko S."/>
            <person name="Richter M."/>
            <person name="Glockner F.O."/>
            <person name="Brachmann A."/>
            <person name="Schuler D."/>
        </authorList>
    </citation>
    <scope>NUCLEOTIDE SEQUENCE [LARGE SCALE GENOMIC DNA]</scope>
    <source>
        <strain evidence="3">TM-1</strain>
    </source>
</reference>
<evidence type="ECO:0000256" key="1">
    <source>
        <dbReference type="SAM" id="MobiDB-lite"/>
    </source>
</evidence>
<organism evidence="3 4">
    <name type="scientific">Candidatus Magnetobacterium bavaricum</name>
    <dbReference type="NCBI Taxonomy" id="29290"/>
    <lineage>
        <taxon>Bacteria</taxon>
        <taxon>Pseudomonadati</taxon>
        <taxon>Nitrospirota</taxon>
        <taxon>Thermodesulfovibrionia</taxon>
        <taxon>Thermodesulfovibrionales</taxon>
        <taxon>Candidatus Magnetobacteriaceae</taxon>
        <taxon>Candidatus Magnetobacterium</taxon>
    </lineage>
</organism>
<feature type="compositionally biased region" description="Polar residues" evidence="1">
    <location>
        <begin position="38"/>
        <end position="53"/>
    </location>
</feature>
<dbReference type="PANTHER" id="PTHR30050:SF4">
    <property type="entry name" value="ATP-BINDING PROTEIN RV3427C IN INSERTION SEQUENCE-RELATED"/>
    <property type="match status" value="1"/>
</dbReference>
<dbReference type="GO" id="GO:0003724">
    <property type="term" value="F:RNA helicase activity"/>
    <property type="evidence" value="ECO:0007669"/>
    <property type="project" value="InterPro"/>
</dbReference>
<keyword evidence="4" id="KW-1185">Reference proteome</keyword>
<protein>
    <submittedName>
        <fullName evidence="3">IstB domain-containing protein ATP-binding protein</fullName>
    </submittedName>
</protein>
<evidence type="ECO:0000259" key="2">
    <source>
        <dbReference type="Pfam" id="PF00910"/>
    </source>
</evidence>
<gene>
    <name evidence="3" type="ORF">MBAV_004944</name>
</gene>
<dbReference type="GO" id="GO:0005524">
    <property type="term" value="F:ATP binding"/>
    <property type="evidence" value="ECO:0007669"/>
    <property type="project" value="UniProtKB-KW"/>
</dbReference>
<dbReference type="Gene3D" id="3.40.50.300">
    <property type="entry name" value="P-loop containing nucleotide triphosphate hydrolases"/>
    <property type="match status" value="1"/>
</dbReference>
<feature type="domain" description="Helicase superfamily 3 single-stranded DNA/RNA virus" evidence="2">
    <location>
        <begin position="164"/>
        <end position="270"/>
    </location>
</feature>
<name>A0A0F3GQE1_9BACT</name>
<dbReference type="GO" id="GO:0006260">
    <property type="term" value="P:DNA replication"/>
    <property type="evidence" value="ECO:0007669"/>
    <property type="project" value="TreeGrafter"/>
</dbReference>
<dbReference type="Pfam" id="PF00910">
    <property type="entry name" value="RNA_helicase"/>
    <property type="match status" value="1"/>
</dbReference>
<keyword evidence="3" id="KW-0067">ATP-binding</keyword>
<dbReference type="AlphaFoldDB" id="A0A0F3GQE1"/>
<proteinExistence type="predicted"/>
<dbReference type="EMBL" id="LACI01002141">
    <property type="protein sequence ID" value="KJU82863.1"/>
    <property type="molecule type" value="Genomic_DNA"/>
</dbReference>
<dbReference type="GO" id="GO:0003723">
    <property type="term" value="F:RNA binding"/>
    <property type="evidence" value="ECO:0007669"/>
    <property type="project" value="InterPro"/>
</dbReference>
<feature type="region of interest" description="Disordered" evidence="1">
    <location>
        <begin position="1"/>
        <end position="53"/>
    </location>
</feature>
<dbReference type="Proteomes" id="UP000033423">
    <property type="component" value="Unassembled WGS sequence"/>
</dbReference>
<evidence type="ECO:0000313" key="3">
    <source>
        <dbReference type="EMBL" id="KJU82863.1"/>
    </source>
</evidence>
<accession>A0A0F3GQE1</accession>
<evidence type="ECO:0000313" key="4">
    <source>
        <dbReference type="Proteomes" id="UP000033423"/>
    </source>
</evidence>
<sequence>MARPDKARSESWAGVENRAGAENSGGLPLREQKKTRSAPPQQRTRSVPCSGQGQALEQKKTCSQCGQENLEWFNPFTLRWIAIEDVCHDCRVLLTRGRQEAIAGRWRAALSGRIDKVLRSCGVPQRYLMADISSVNREIADIVQTVLPNQGGSAPRFSQNYGGLYIFGRPGSGKTYLAAAIVKAYLLMLRPYFRDCYSEAPIAPTYPIFTIASDMLLEIRKTFNNPELSRNDIYDKYCNSPLVVIDDFMADKVTQWSVQTMYTIINRRYINNMPLVIISNHGLGEVERCFNAVSEFTGTSVVCRISEMGKVLILKKGSLPPQQHTNGATIAVVNPNDKAGGK</sequence>